<feature type="compositionally biased region" description="Polar residues" evidence="10">
    <location>
        <begin position="633"/>
        <end position="644"/>
    </location>
</feature>
<dbReference type="PANTHER" id="PTHR21497">
    <property type="entry name" value="UBIQUITIN LIGASE E3 ALPHA-RELATED"/>
    <property type="match status" value="1"/>
</dbReference>
<keyword evidence="14" id="KW-1185">Reference proteome</keyword>
<keyword evidence="3 9" id="KW-0479">Metal-binding</keyword>
<feature type="zinc finger region" description="UBR-type" evidence="8">
    <location>
        <begin position="1170"/>
        <end position="1241"/>
    </location>
</feature>
<feature type="transmembrane region" description="Helical" evidence="11">
    <location>
        <begin position="842"/>
        <end position="869"/>
    </location>
</feature>
<dbReference type="Proteomes" id="UP000708208">
    <property type="component" value="Unassembled WGS sequence"/>
</dbReference>
<dbReference type="EC" id="2.3.2.27" evidence="9"/>
<dbReference type="SMART" id="SM00396">
    <property type="entry name" value="ZnF_UBR1"/>
    <property type="match status" value="1"/>
</dbReference>
<evidence type="ECO:0000256" key="7">
    <source>
        <dbReference type="ARBA" id="ARBA00046341"/>
    </source>
</evidence>
<feature type="transmembrane region" description="Helical" evidence="11">
    <location>
        <begin position="391"/>
        <end position="411"/>
    </location>
</feature>
<evidence type="ECO:0000256" key="4">
    <source>
        <dbReference type="ARBA" id="ARBA00022771"/>
    </source>
</evidence>
<reference evidence="13" key="1">
    <citation type="submission" date="2021-06" db="EMBL/GenBank/DDBJ databases">
        <authorList>
            <person name="Hodson N. C."/>
            <person name="Mongue J. A."/>
            <person name="Jaron S. K."/>
        </authorList>
    </citation>
    <scope>NUCLEOTIDE SEQUENCE</scope>
</reference>
<gene>
    <name evidence="13" type="ORF">AFUS01_LOCUS28865</name>
</gene>
<dbReference type="Pfam" id="PF18995">
    <property type="entry name" value="PRT6_C"/>
    <property type="match status" value="1"/>
</dbReference>
<evidence type="ECO:0000259" key="12">
    <source>
        <dbReference type="PROSITE" id="PS51157"/>
    </source>
</evidence>
<feature type="transmembrane region" description="Helical" evidence="11">
    <location>
        <begin position="478"/>
        <end position="496"/>
    </location>
</feature>
<sequence>MLEKKTNYNSGPGPSQDENVCTSEEVEQEQMPTGAISSSYKSSSPHSQSLVMNYLQGQRLRNPIANPTPGPVCEKLHQGKNNKESQSSFDEVIGEETFSDEIGADGEASEMGTIFNHESGIPIIPGIVLNLSDADSAFEDSKSDDKNYGSKNKSRQMDIPGSYKDVTEEFPFPYENSMEPGESEEEDPPQYNMNLVITSPQTTWFPSPGEPIQFYMDISPAAPALNSRHHLPMSISEENVMPNNFRDTPPDADVDFDGNPLLPPDCANRIEDKEICSPVFPSYDEDKENKADDACSRQLSTGQEETQYDVKWVPPDGGWGWMVLMGSLIVNILIPGMVKSYGVLFIEFLDVVNATPSSAAWIPALSYWLYSSMGPFASALAIAFSHRKITIIGGILASTGLALSYFATSVWHLCLTYGIIGGLGAGLAYPIGVFMVGDYFTEKRGLANGLCTSGSALGSVVIPPLLRALLDAYGCKTAIVIMAGILLNVCVGALFYDPVEKHLKKVLVPREANPETDEEKKSPTTVPKTNCIEIEDKLATRAGANREVAASLPIAIPTYNHNTNVDVRDLRDHRGSGSIRRATFQIGHDTPQGESWSLKSMDGIGTSPLAIRLMREDTGTHGSSPRTHLLRNRQPQNQAGHSFESNSDAGDAGNAGSANLFPQQGVTNHGQSRLNLTAIPEDDDNDMSPSENELMIHPSDATNRNIDWKYFPEVPPSNQRNMRLSVGGGNQLITGSQQNTSGLSRTLSVASNVSTSSFHYVSTIHHGSLLSALQAEQTVPEFPSTHTLKPVHTSCCSKCLNCAFRKCKTDEVDKEPEIITPPPLKQKQQQKKFIDFSLFKDGIYIIMLLSNSTTAVGYTNFIILLPAYALKLGLDKSEASLLLSVVAGFDFFGRIGGAALSDLQFISRKWFYIVGLFFSGVALALLPMAATYRSLFIYCACFGLASGTYVGVTAVILADELGSEKLGSSYERNGRYQPILRALGIILVIGALFWLAVPVIEHRRKRIAQKNLLQSQKENDGNQVQETKIVDRLWEKISSRMDSDSENITLIPPDSPREAAKPKVDVPVSTFPPSMYRERLQQTPQEIAAKWLELYQVSPPDTAMRAVKEQIRLFAPMIYSPMKDCDCLNMTYNEELAAKKLFEPMELFLSGFEKTDAFFQKLEALEPPATLCGRVFKMGEPTYSCRDCGMDPTCVLCVECFRASAHKQHKYKISTSGGGGYCDCGDPEAWKTNCYCDQHVPQSMNPDCVDEDADLADIQKRALTLFHFALEFCHDMLSSDLHTVLPRDLTLDDKEIDLLSIPCPSDTFGTVMYNDETHTFDTVIQTLTRAVDCTKKTAVDFATIIDREGRSVVKCSNFQICNQVKQLIEKYTTRNTGSGRPLKVMVMQSYVLAHQTFSMQLLKWIQKLINLSSFYRKAFCTAIMKLREKSDVRPAYSILEGVMLGDVPLWKAVRSLWHHLCISGLLKEYETKRSFACTFSKLYPDLMKEFILDDHDHGCSITSLSVQIFTVPTIAHHLIAKEDIFFKIVTTFMSECEQRVNSDRVLEFDRHVSSSGLKRANFCTYDLKYILTMPPPVWDDALRRGFLYGFSSFLTLLSWMENMDSVVRQTLQHMEYEPEWESGFNLHIKLSPVISLLLDWCGSDKNILIIAYRKTMLELSKIYGNDAGRTSSVREYANHSATCIDYDVSRQPVSVHKPLSRFLAGLYLHLEKFNLDFYYSELNNIDRRLPPEILIEPALRTQVLVGQVHANMWRRNGFALLNQMYFYQNVKCRSDMVDKDIISLQMGAAVIESNEFVLHVLDRYALFNWLNTAITPTDGLNEDDNQRNTRHLVEEFLQLMIILVSARYTFGVGQVTREDCIKKEVIQQLCVEPMTHSNLNKALVENVNNETGLETVIDQVAVFKRQATQNGLNLYELKPELYEEYDCFHYHYTREEQSKAEQKQQSRKKAKGEPECFPPPKLPLFTSSFNLVVNILKSDVLLSVLKFILRRECNCLQFRRNVVKGLDANSLTYSDPQIQKVLHLICLGLNEEIVRNDKEPGHFFRFYESAKLHGIFRLLEEYSKIAVNTTHIEMVRHILKLCESACPPHGTEGIPKEIEIVTNTKEEEERQKKAKLAAESRMKMLAKISAAQKSFMAVNADLFAEDESTGGDGTGEFSDCNMHACDTLQALGPERTPSNFAQEEIHICILCQEEQSLSDLSKPFVLAAYVQRSSVLCQDRAKLTSEGEALRQNFFLQERDALFLSPDLLSAPVVSCCGHMMHISCWSKHYENVQAKERRRPYRHPMSFDVDKREYLCPMCDCISNVVIPMTNPLFKLYSFAVPKVQIPGPFDVWIEGLQVLAKERGVAADILPISEHDERHKKYCSEESNHAKKYKTCPLEYALTKLEYRRSEFELEDTSQNSSCRSLPPRFTDNFQERVTNFMQTIFQIGLEARVDDHDYRLPLMLWQGLAFSIIALEEYSRDQVQPFFGNNVPARRELGLTHYIRTCALGTLRYRALSPDVIRSHAVKLVTTLVTSPAEELPCLLECDAFGVLISLTQALPSINPEYDVGYVPSTGTMFDFFICRLTFLFHITQVLITKDFSQYVHLVETPVEEELVDSTQNDWDNPSEKESLTSPPVLSRMEHLFSEVWRCVGKAVPKNAVVDYDGVWESIRIAVIPFLRCCCKFYEKLTGIAPPESLMSPVNSYDDLVKYLGLPVTFEKLFDSRICWQLPYRWASHPSVLKLLSPTVNRRIPEENRRVAIVSYPRQPVSLAPLPHDYIELMNSVSMFTCNLGDIHDSRAPTKCLICGVILCSQSYCCQFELGDSVVGACTFHAYYCGGGKGIFLRIRDCKLFYIGGKGKGCYMLPPYVDEYGETDQGLKRGNPMTLDAEKYEQLRRSWMLHLIPEEIARIVENSTSISNTEWQYL</sequence>
<evidence type="ECO:0000256" key="6">
    <source>
        <dbReference type="ARBA" id="ARBA00022833"/>
    </source>
</evidence>
<proteinExistence type="inferred from homology"/>
<dbReference type="InterPro" id="IPR044046">
    <property type="entry name" value="E3_ligase_UBR-like_C"/>
</dbReference>
<keyword evidence="4 9" id="KW-0863">Zinc-finger</keyword>
<dbReference type="GO" id="GO:0016567">
    <property type="term" value="P:protein ubiquitination"/>
    <property type="evidence" value="ECO:0007669"/>
    <property type="project" value="UniProtKB-UniRule"/>
</dbReference>
<comment type="similarity">
    <text evidence="7 9">Belongs to the E3 ubiquitin-protein ligase UBR1-like family.</text>
</comment>
<feature type="region of interest" description="Disordered" evidence="10">
    <location>
        <begin position="138"/>
        <end position="188"/>
    </location>
</feature>
<dbReference type="Pfam" id="PF22960">
    <property type="entry name" value="WHD_UBR1"/>
    <property type="match status" value="1"/>
</dbReference>
<evidence type="ECO:0000256" key="5">
    <source>
        <dbReference type="ARBA" id="ARBA00022786"/>
    </source>
</evidence>
<feature type="transmembrane region" description="Helical" evidence="11">
    <location>
        <begin position="447"/>
        <end position="466"/>
    </location>
</feature>
<dbReference type="EMBL" id="CAJVCH010418518">
    <property type="protein sequence ID" value="CAG7818356.1"/>
    <property type="molecule type" value="Genomic_DNA"/>
</dbReference>
<dbReference type="FunFam" id="1.20.1250.20:FF:000320">
    <property type="entry name" value="Monocarboxylate transporter"/>
    <property type="match status" value="1"/>
</dbReference>
<dbReference type="GO" id="GO:0005737">
    <property type="term" value="C:cytoplasm"/>
    <property type="evidence" value="ECO:0007669"/>
    <property type="project" value="TreeGrafter"/>
</dbReference>
<keyword evidence="11" id="KW-0812">Transmembrane</keyword>
<dbReference type="PROSITE" id="PS51157">
    <property type="entry name" value="ZF_UBR"/>
    <property type="match status" value="1"/>
</dbReference>
<dbReference type="Pfam" id="PF07690">
    <property type="entry name" value="MFS_1"/>
    <property type="match status" value="1"/>
</dbReference>
<evidence type="ECO:0000256" key="9">
    <source>
        <dbReference type="RuleBase" id="RU366018"/>
    </source>
</evidence>
<dbReference type="InterPro" id="IPR003126">
    <property type="entry name" value="Znf_UBR"/>
</dbReference>
<feature type="transmembrane region" description="Helical" evidence="11">
    <location>
        <begin position="358"/>
        <end position="384"/>
    </location>
</feature>
<dbReference type="GO" id="GO:0022857">
    <property type="term" value="F:transmembrane transporter activity"/>
    <property type="evidence" value="ECO:0007669"/>
    <property type="project" value="InterPro"/>
</dbReference>
<evidence type="ECO:0000313" key="13">
    <source>
        <dbReference type="EMBL" id="CAG7818356.1"/>
    </source>
</evidence>
<comment type="caution">
    <text evidence="13">The sequence shown here is derived from an EMBL/GenBank/DDBJ whole genome shotgun (WGS) entry which is preliminary data.</text>
</comment>
<name>A0A8J2KHZ0_9HEXA</name>
<evidence type="ECO:0000256" key="2">
    <source>
        <dbReference type="ARBA" id="ARBA00022679"/>
    </source>
</evidence>
<dbReference type="GO" id="GO:0071596">
    <property type="term" value="P:ubiquitin-dependent protein catabolic process via the N-end rule pathway"/>
    <property type="evidence" value="ECO:0007669"/>
    <property type="project" value="UniProtKB-UniRule"/>
</dbReference>
<feature type="region of interest" description="Disordered" evidence="10">
    <location>
        <begin position="1045"/>
        <end position="1064"/>
    </location>
</feature>
<feature type="region of interest" description="Disordered" evidence="10">
    <location>
        <begin position="617"/>
        <end position="668"/>
    </location>
</feature>
<dbReference type="InterPro" id="IPR011701">
    <property type="entry name" value="MFS"/>
</dbReference>
<evidence type="ECO:0000256" key="1">
    <source>
        <dbReference type="ARBA" id="ARBA00000900"/>
    </source>
</evidence>
<dbReference type="Pfam" id="PF02617">
    <property type="entry name" value="ClpS"/>
    <property type="match status" value="1"/>
</dbReference>
<evidence type="ECO:0000256" key="11">
    <source>
        <dbReference type="SAM" id="Phobius"/>
    </source>
</evidence>
<protein>
    <recommendedName>
        <fullName evidence="9">E3 ubiquitin-protein ligase</fullName>
        <ecNumber evidence="9">2.3.2.27</ecNumber>
    </recommendedName>
</protein>
<dbReference type="InterPro" id="IPR039164">
    <property type="entry name" value="UBR1-like"/>
</dbReference>
<feature type="compositionally biased region" description="Low complexity" evidence="10">
    <location>
        <begin position="37"/>
        <end position="49"/>
    </location>
</feature>
<feature type="domain" description="UBR-type" evidence="12">
    <location>
        <begin position="1170"/>
        <end position="1241"/>
    </location>
</feature>
<evidence type="ECO:0000256" key="3">
    <source>
        <dbReference type="ARBA" id="ARBA00022723"/>
    </source>
</evidence>
<feature type="region of interest" description="Disordered" evidence="10">
    <location>
        <begin position="1"/>
        <end position="87"/>
    </location>
</feature>
<comment type="function">
    <text evidence="9">Ubiquitin ligase protein which is a component of the N-end rule pathway. Recognizes and binds to proteins bearing specific N-terminal residues that are destabilizing according to the N-end rule, leading to their ubiquitination and subsequent degradation.</text>
</comment>
<comment type="catalytic activity">
    <reaction evidence="1 9">
        <text>S-ubiquitinyl-[E2 ubiquitin-conjugating enzyme]-L-cysteine + [acceptor protein]-L-lysine = [E2 ubiquitin-conjugating enzyme]-L-cysteine + N(6)-ubiquitinyl-[acceptor protein]-L-lysine.</text>
        <dbReference type="EC" id="2.3.2.27"/>
    </reaction>
</comment>
<feature type="compositionally biased region" description="Basic and acidic residues" evidence="10">
    <location>
        <begin position="1055"/>
        <end position="1064"/>
    </location>
</feature>
<comment type="pathway">
    <text evidence="9">Protein modification; protein ubiquitination.</text>
</comment>
<dbReference type="InterPro" id="IPR055194">
    <property type="entry name" value="UBR1-like_WH"/>
</dbReference>
<dbReference type="FunFam" id="3.30.1390.10:FF:000010">
    <property type="entry name" value="E3 ubiquitin-protein ligase ubr-1"/>
    <property type="match status" value="1"/>
</dbReference>
<feature type="compositionally biased region" description="Low complexity" evidence="10">
    <location>
        <begin position="645"/>
        <end position="659"/>
    </location>
</feature>
<dbReference type="PANTHER" id="PTHR21497:SF24">
    <property type="entry name" value="E3 UBIQUITIN-PROTEIN LIGASE UBR1"/>
    <property type="match status" value="1"/>
</dbReference>
<feature type="transmembrane region" description="Helical" evidence="11">
    <location>
        <begin position="881"/>
        <end position="903"/>
    </location>
</feature>
<keyword evidence="6 9" id="KW-0862">Zinc</keyword>
<dbReference type="GO" id="GO:0061630">
    <property type="term" value="F:ubiquitin protein ligase activity"/>
    <property type="evidence" value="ECO:0007669"/>
    <property type="project" value="UniProtKB-UniRule"/>
</dbReference>
<keyword evidence="11" id="KW-1133">Transmembrane helix</keyword>
<dbReference type="FunFam" id="2.10.110.30:FF:000001">
    <property type="entry name" value="E3 ubiquitin-protein ligase UBR2 isoform 1"/>
    <property type="match status" value="1"/>
</dbReference>
<dbReference type="GO" id="GO:0000151">
    <property type="term" value="C:ubiquitin ligase complex"/>
    <property type="evidence" value="ECO:0007669"/>
    <property type="project" value="TreeGrafter"/>
</dbReference>
<keyword evidence="2 9" id="KW-0808">Transferase</keyword>
<dbReference type="Pfam" id="PF02207">
    <property type="entry name" value="zf-UBR"/>
    <property type="match status" value="1"/>
</dbReference>
<evidence type="ECO:0000256" key="8">
    <source>
        <dbReference type="PROSITE-ProRule" id="PRU00508"/>
    </source>
</evidence>
<feature type="transmembrane region" description="Helical" evidence="11">
    <location>
        <begin position="979"/>
        <end position="1000"/>
    </location>
</feature>
<dbReference type="InterPro" id="IPR003769">
    <property type="entry name" value="ClpS_core"/>
</dbReference>
<feature type="transmembrane region" description="Helical" evidence="11">
    <location>
        <begin position="319"/>
        <end position="338"/>
    </location>
</feature>
<organism evidence="13 14">
    <name type="scientific">Allacma fusca</name>
    <dbReference type="NCBI Taxonomy" id="39272"/>
    <lineage>
        <taxon>Eukaryota</taxon>
        <taxon>Metazoa</taxon>
        <taxon>Ecdysozoa</taxon>
        <taxon>Arthropoda</taxon>
        <taxon>Hexapoda</taxon>
        <taxon>Collembola</taxon>
        <taxon>Symphypleona</taxon>
        <taxon>Sminthuridae</taxon>
        <taxon>Allacma</taxon>
    </lineage>
</organism>
<feature type="compositionally biased region" description="Basic and acidic residues" evidence="10">
    <location>
        <begin position="139"/>
        <end position="148"/>
    </location>
</feature>
<feature type="compositionally biased region" description="Polar residues" evidence="10">
    <location>
        <begin position="7"/>
        <end position="22"/>
    </location>
</feature>
<keyword evidence="5 9" id="KW-0833">Ubl conjugation pathway</keyword>
<feature type="transmembrane region" description="Helical" evidence="11">
    <location>
        <begin position="935"/>
        <end position="958"/>
    </location>
</feature>
<keyword evidence="11" id="KW-0472">Membrane</keyword>
<feature type="compositionally biased region" description="Basic and acidic residues" evidence="10">
    <location>
        <begin position="74"/>
        <end position="83"/>
    </location>
</feature>
<evidence type="ECO:0000256" key="10">
    <source>
        <dbReference type="SAM" id="MobiDB-lite"/>
    </source>
</evidence>
<accession>A0A8J2KHZ0</accession>
<feature type="transmembrane region" description="Helical" evidence="11">
    <location>
        <begin position="910"/>
        <end position="929"/>
    </location>
</feature>
<feature type="transmembrane region" description="Helical" evidence="11">
    <location>
        <begin position="417"/>
        <end position="440"/>
    </location>
</feature>
<dbReference type="OrthoDB" id="26387at2759"/>
<evidence type="ECO:0000313" key="14">
    <source>
        <dbReference type="Proteomes" id="UP000708208"/>
    </source>
</evidence>
<dbReference type="GO" id="GO:0008270">
    <property type="term" value="F:zinc ion binding"/>
    <property type="evidence" value="ECO:0007669"/>
    <property type="project" value="UniProtKB-UniRule"/>
</dbReference>